<protein>
    <submittedName>
        <fullName evidence="3">Uncharacterized protein</fullName>
    </submittedName>
</protein>
<dbReference type="KEGG" id="ahw:NCTC11636_02130"/>
<dbReference type="EMBL" id="LR134350">
    <property type="protein sequence ID" value="VEG29605.1"/>
    <property type="molecule type" value="Genomic_DNA"/>
</dbReference>
<feature type="compositionally biased region" description="Low complexity" evidence="1">
    <location>
        <begin position="1"/>
        <end position="17"/>
    </location>
</feature>
<dbReference type="Proteomes" id="UP000266895">
    <property type="component" value="Chromosome"/>
</dbReference>
<accession>A0A448HIX1</accession>
<feature type="transmembrane region" description="Helical" evidence="2">
    <location>
        <begin position="194"/>
        <end position="219"/>
    </location>
</feature>
<keyword evidence="2" id="KW-0812">Transmembrane</keyword>
<organism evidence="3 4">
    <name type="scientific">Actinomyces howellii</name>
    <dbReference type="NCBI Taxonomy" id="52771"/>
    <lineage>
        <taxon>Bacteria</taxon>
        <taxon>Bacillati</taxon>
        <taxon>Actinomycetota</taxon>
        <taxon>Actinomycetes</taxon>
        <taxon>Actinomycetales</taxon>
        <taxon>Actinomycetaceae</taxon>
        <taxon>Actinomyces</taxon>
    </lineage>
</organism>
<gene>
    <name evidence="3" type="ORF">NCTC11636_02130</name>
</gene>
<evidence type="ECO:0000313" key="3">
    <source>
        <dbReference type="EMBL" id="VEG29605.1"/>
    </source>
</evidence>
<keyword evidence="2" id="KW-1133">Transmembrane helix</keyword>
<name>A0A448HIX1_9ACTO</name>
<reference evidence="3 4" key="1">
    <citation type="submission" date="2018-12" db="EMBL/GenBank/DDBJ databases">
        <authorList>
            <consortium name="Pathogen Informatics"/>
        </authorList>
    </citation>
    <scope>NUCLEOTIDE SEQUENCE [LARGE SCALE GENOMIC DNA]</scope>
    <source>
        <strain evidence="3 4">NCTC11636</strain>
    </source>
</reference>
<dbReference type="AlphaFoldDB" id="A0A448HIX1"/>
<keyword evidence="4" id="KW-1185">Reference proteome</keyword>
<evidence type="ECO:0000256" key="2">
    <source>
        <dbReference type="SAM" id="Phobius"/>
    </source>
</evidence>
<evidence type="ECO:0000256" key="1">
    <source>
        <dbReference type="SAM" id="MobiDB-lite"/>
    </source>
</evidence>
<feature type="transmembrane region" description="Helical" evidence="2">
    <location>
        <begin position="68"/>
        <end position="93"/>
    </location>
</feature>
<sequence>MSYPPAYGPPSTSGPYGSPAPQPAAPAGYQWAHGQSAQGGPGGYAPQHPYAQVPTPSPGAPQGLKAPIILLVSGVVVGLLGVLAFTIPVIYLYDTASSMSAFPTNRSATAQLEAGTEYGLYSETSATCTVVDPDGTELPVAAPTWSVTVDRLNLLAYFTPEVTGPHTISCSSSSSSVVAVSTLIDESTVLRMSVVMMVGIALLIIGTPLFLAGGIWLIVRVSNNRKVVRQRVAAQYSGVGPDQWPAA</sequence>
<dbReference type="RefSeq" id="WP_126383089.1">
    <property type="nucleotide sequence ID" value="NZ_LR134350.1"/>
</dbReference>
<keyword evidence="2" id="KW-0472">Membrane</keyword>
<evidence type="ECO:0000313" key="4">
    <source>
        <dbReference type="Proteomes" id="UP000266895"/>
    </source>
</evidence>
<proteinExistence type="predicted"/>
<feature type="region of interest" description="Disordered" evidence="1">
    <location>
        <begin position="1"/>
        <end position="57"/>
    </location>
</feature>